<feature type="region of interest" description="Disordered" evidence="1">
    <location>
        <begin position="231"/>
        <end position="272"/>
    </location>
</feature>
<dbReference type="AlphaFoldDB" id="A0A1M7TM46"/>
<evidence type="ECO:0000256" key="1">
    <source>
        <dbReference type="SAM" id="MobiDB-lite"/>
    </source>
</evidence>
<reference evidence="3 4" key="1">
    <citation type="submission" date="2016-12" db="EMBL/GenBank/DDBJ databases">
        <authorList>
            <person name="Song W.-J."/>
            <person name="Kurnit D.M."/>
        </authorList>
    </citation>
    <scope>NUCLEOTIDE SEQUENCE [LARGE SCALE GENOMIC DNA]</scope>
    <source>
        <strain evidence="3 4">DSM 43162</strain>
    </source>
</reference>
<feature type="compositionally biased region" description="Low complexity" evidence="1">
    <location>
        <begin position="104"/>
        <end position="172"/>
    </location>
</feature>
<dbReference type="Gene3D" id="2.60.40.1890">
    <property type="entry name" value="PCu(A)C copper chaperone"/>
    <property type="match status" value="1"/>
</dbReference>
<dbReference type="RefSeq" id="WP_072917096.1">
    <property type="nucleotide sequence ID" value="NZ_FRDM01000007.1"/>
</dbReference>
<organism evidence="3 4">
    <name type="scientific">Geodermatophilus obscurus</name>
    <dbReference type="NCBI Taxonomy" id="1861"/>
    <lineage>
        <taxon>Bacteria</taxon>
        <taxon>Bacillati</taxon>
        <taxon>Actinomycetota</taxon>
        <taxon>Actinomycetes</taxon>
        <taxon>Geodermatophilales</taxon>
        <taxon>Geodermatophilaceae</taxon>
        <taxon>Geodermatophilus</taxon>
    </lineage>
</organism>
<dbReference type="Proteomes" id="UP000184428">
    <property type="component" value="Unassembled WGS sequence"/>
</dbReference>
<feature type="region of interest" description="Disordered" evidence="1">
    <location>
        <begin position="104"/>
        <end position="174"/>
    </location>
</feature>
<evidence type="ECO:0000256" key="2">
    <source>
        <dbReference type="SAM" id="SignalP"/>
    </source>
</evidence>
<dbReference type="EMBL" id="FRDM01000007">
    <property type="protein sequence ID" value="SHN71780.1"/>
    <property type="molecule type" value="Genomic_DNA"/>
</dbReference>
<proteinExistence type="predicted"/>
<evidence type="ECO:0008006" key="5">
    <source>
        <dbReference type="Google" id="ProtNLM"/>
    </source>
</evidence>
<name>A0A1M7TM46_9ACTN</name>
<dbReference type="PROSITE" id="PS51257">
    <property type="entry name" value="PROKAR_LIPOPROTEIN"/>
    <property type="match status" value="1"/>
</dbReference>
<dbReference type="InterPro" id="IPR007410">
    <property type="entry name" value="LpqE-like"/>
</dbReference>
<evidence type="ECO:0000313" key="3">
    <source>
        <dbReference type="EMBL" id="SHN71780.1"/>
    </source>
</evidence>
<protein>
    <recommendedName>
        <fullName evidence="5">Copper(I)-binding protein</fullName>
    </recommendedName>
</protein>
<dbReference type="InterPro" id="IPR036182">
    <property type="entry name" value="PCuAC_sf"/>
</dbReference>
<feature type="compositionally biased region" description="Basic and acidic residues" evidence="1">
    <location>
        <begin position="232"/>
        <end position="245"/>
    </location>
</feature>
<keyword evidence="2" id="KW-0732">Signal</keyword>
<dbReference type="OrthoDB" id="5188566at2"/>
<dbReference type="Pfam" id="PF04314">
    <property type="entry name" value="PCuAC"/>
    <property type="match status" value="1"/>
</dbReference>
<gene>
    <name evidence="3" type="ORF">SAMN05660350_01954</name>
</gene>
<feature type="chain" id="PRO_5039517487" description="Copper(I)-binding protein" evidence="2">
    <location>
        <begin position="22"/>
        <end position="272"/>
    </location>
</feature>
<evidence type="ECO:0000313" key="4">
    <source>
        <dbReference type="Proteomes" id="UP000184428"/>
    </source>
</evidence>
<accession>A0A1M7TM46</accession>
<dbReference type="SUPFAM" id="SSF110087">
    <property type="entry name" value="DR1885-like metal-binding protein"/>
    <property type="match status" value="1"/>
</dbReference>
<feature type="signal peptide" evidence="2">
    <location>
        <begin position="1"/>
        <end position="21"/>
    </location>
</feature>
<sequence length="272" mass="27127">MNRALRAATMGALLLSPIALSACSAGQVAQTATQNRDKVGPEAAVGDLVMRQITLAYPQDGLYAEGDDAELRMAIVNGDTEADTLVGIEGEAFDGVVVAGQATASPAVPGAPSTAPGSPSAAPATTPATPTTPGTTPQPTAPGATTTPGATTAPGATPSVPSAPATPTASSQVEIPIPARSTVFLGGAGGATVELADLSEELTAGQSIEVTLTFERAGEVTVQALVATPERVLPREEPFDFHHEEGEETSEGSEDTAREGESEAGSGPGDEN</sequence>